<dbReference type="InterPro" id="IPR053790">
    <property type="entry name" value="P5CR-like_CS"/>
</dbReference>
<evidence type="ECO:0000313" key="11">
    <source>
        <dbReference type="Proteomes" id="UP000002430"/>
    </source>
</evidence>
<comment type="catalytic activity">
    <reaction evidence="4 7">
        <text>L-proline + NADP(+) = (S)-1-pyrroline-5-carboxylate + NADPH + 2 H(+)</text>
        <dbReference type="Rhea" id="RHEA:14109"/>
        <dbReference type="ChEBI" id="CHEBI:15378"/>
        <dbReference type="ChEBI" id="CHEBI:17388"/>
        <dbReference type="ChEBI" id="CHEBI:57783"/>
        <dbReference type="ChEBI" id="CHEBI:58349"/>
        <dbReference type="ChEBI" id="CHEBI:60039"/>
        <dbReference type="EC" id="1.5.1.2"/>
    </reaction>
</comment>
<dbReference type="HOGENOM" id="CLU_042344_0_2_7"/>
<dbReference type="RefSeq" id="WP_011527203.1">
    <property type="nucleotide sequence ID" value="NC_008011.1"/>
</dbReference>
<dbReference type="InterPro" id="IPR028939">
    <property type="entry name" value="P5C_Rdtase_cat_N"/>
</dbReference>
<dbReference type="Gene3D" id="1.10.3730.10">
    <property type="entry name" value="ProC C-terminal domain-like"/>
    <property type="match status" value="1"/>
</dbReference>
<dbReference type="InterPro" id="IPR008927">
    <property type="entry name" value="6-PGluconate_DH-like_C_sf"/>
</dbReference>
<dbReference type="InterPro" id="IPR029036">
    <property type="entry name" value="P5CR_dimer"/>
</dbReference>
<dbReference type="STRING" id="363253.LI1120"/>
<sequence length="278" mass="29742">MLCQDSLVGVRVGCIGCGTMGSAILSSLVPMAHPDNGLILSGYNRTPEKLAPLEEKGVQSIDTIPNLIQQNDIIILGTKPSAVVPILKECLPFLRPGHIIISLAAGITQIMLTEAVESFCPVIRVMPNTPALVGSGIFALCLEDPKLSNEQSQSVIDLFSLIGLPIILPEKQFSAFTALIGCGPAYVFHFMDALVEAAVTLGFPRQQSIYMVSELLNGSAKLATQPGNHPALLREQVCSPGGITIAAINHMDRTAIRGNIIDAILTAYKKEKQLEFIE</sequence>
<accession>Q1MPA3</accession>
<proteinExistence type="inferred from homology"/>
<dbReference type="Gene3D" id="3.40.50.720">
    <property type="entry name" value="NAD(P)-binding Rossmann-like Domain"/>
    <property type="match status" value="1"/>
</dbReference>
<dbReference type="UniPathway" id="UPA00098">
    <property type="reaction ID" value="UER00361"/>
</dbReference>
<keyword evidence="11" id="KW-1185">Reference proteome</keyword>
<protein>
    <recommendedName>
        <fullName evidence="4 5">Pyrroline-5-carboxylate reductase</fullName>
        <shortName evidence="4">P5C reductase</shortName>
        <shortName evidence="4">P5CR</shortName>
        <ecNumber evidence="4 5">1.5.1.2</ecNumber>
    </recommendedName>
    <alternativeName>
        <fullName evidence="4">PCA reductase</fullName>
    </alternativeName>
</protein>
<evidence type="ECO:0000256" key="1">
    <source>
        <dbReference type="ARBA" id="ARBA00005525"/>
    </source>
</evidence>
<dbReference type="PIRSF" id="PIRSF000193">
    <property type="entry name" value="Pyrrol-5-carb_rd"/>
    <property type="match status" value="1"/>
</dbReference>
<organism evidence="10 11">
    <name type="scientific">Lawsonia intracellularis (strain PHE/MN1-00)</name>
    <dbReference type="NCBI Taxonomy" id="363253"/>
    <lineage>
        <taxon>Bacteria</taxon>
        <taxon>Pseudomonadati</taxon>
        <taxon>Thermodesulfobacteriota</taxon>
        <taxon>Desulfovibrionia</taxon>
        <taxon>Desulfovibrionales</taxon>
        <taxon>Desulfovibrionaceae</taxon>
        <taxon>Lawsonia</taxon>
    </lineage>
</organism>
<dbReference type="SUPFAM" id="SSF51735">
    <property type="entry name" value="NAD(P)-binding Rossmann-fold domains"/>
    <property type="match status" value="1"/>
</dbReference>
<comment type="catalytic activity">
    <reaction evidence="4">
        <text>L-proline + NAD(+) = (S)-1-pyrroline-5-carboxylate + NADH + 2 H(+)</text>
        <dbReference type="Rhea" id="RHEA:14105"/>
        <dbReference type="ChEBI" id="CHEBI:15378"/>
        <dbReference type="ChEBI" id="CHEBI:17388"/>
        <dbReference type="ChEBI" id="CHEBI:57540"/>
        <dbReference type="ChEBI" id="CHEBI:57945"/>
        <dbReference type="ChEBI" id="CHEBI:60039"/>
        <dbReference type="EC" id="1.5.1.2"/>
    </reaction>
</comment>
<dbReference type="eggNOG" id="COG0345">
    <property type="taxonomic scope" value="Bacteria"/>
</dbReference>
<comment type="subcellular location">
    <subcellularLocation>
        <location evidence="4">Cytoplasm</location>
    </subcellularLocation>
</comment>
<reference evidence="10 11" key="1">
    <citation type="submission" date="2005-11" db="EMBL/GenBank/DDBJ databases">
        <title>The complete genome sequence of Lawsonia intracellularis: the causative agent of proliferative enteropathy.</title>
        <authorList>
            <person name="Kaur K."/>
            <person name="Zhang Q."/>
            <person name="Beckler D."/>
            <person name="Munir S."/>
            <person name="Li L."/>
            <person name="Kinsley K."/>
            <person name="Herron L."/>
            <person name="Peterson A."/>
            <person name="May B."/>
            <person name="Singh S."/>
            <person name="Gebhart C."/>
            <person name="Kapur V."/>
        </authorList>
    </citation>
    <scope>NUCLEOTIDE SEQUENCE [LARGE SCALE GENOMIC DNA]</scope>
    <source>
        <strain evidence="10 11">PHE/MN1-00</strain>
    </source>
</reference>
<feature type="binding site" evidence="6">
    <location>
        <begin position="15"/>
        <end position="20"/>
    </location>
    <ligand>
        <name>NADP(+)</name>
        <dbReference type="ChEBI" id="CHEBI:58349"/>
    </ligand>
</feature>
<keyword evidence="3 4" id="KW-0560">Oxidoreductase</keyword>
<dbReference type="SUPFAM" id="SSF48179">
    <property type="entry name" value="6-phosphogluconate dehydrogenase C-terminal domain-like"/>
    <property type="match status" value="1"/>
</dbReference>
<name>Q1MPA3_LAWIP</name>
<dbReference type="NCBIfam" id="TIGR00112">
    <property type="entry name" value="proC"/>
    <property type="match status" value="1"/>
</dbReference>
<dbReference type="PANTHER" id="PTHR11645">
    <property type="entry name" value="PYRROLINE-5-CARBOXYLATE REDUCTASE"/>
    <property type="match status" value="1"/>
</dbReference>
<dbReference type="InterPro" id="IPR036291">
    <property type="entry name" value="NAD(P)-bd_dom_sf"/>
</dbReference>
<dbReference type="GO" id="GO:0005737">
    <property type="term" value="C:cytoplasm"/>
    <property type="evidence" value="ECO:0007669"/>
    <property type="project" value="UniProtKB-SubCell"/>
</dbReference>
<comment type="similarity">
    <text evidence="1 4 7">Belongs to the pyrroline-5-carboxylate reductase family.</text>
</comment>
<dbReference type="InterPro" id="IPR000304">
    <property type="entry name" value="Pyrroline-COOH_reductase"/>
</dbReference>
<comment type="function">
    <text evidence="4">Catalyzes the reduction of 1-pyrroline-5-carboxylate (PCA) to L-proline.</text>
</comment>
<evidence type="ECO:0000256" key="2">
    <source>
        <dbReference type="ARBA" id="ARBA00022857"/>
    </source>
</evidence>
<dbReference type="PANTHER" id="PTHR11645:SF0">
    <property type="entry name" value="PYRROLINE-5-CARBOXYLATE REDUCTASE 3"/>
    <property type="match status" value="1"/>
</dbReference>
<evidence type="ECO:0000256" key="6">
    <source>
        <dbReference type="PIRSR" id="PIRSR000193-1"/>
    </source>
</evidence>
<feature type="domain" description="Pyrroline-5-carboxylate reductase catalytic N-terminal" evidence="8">
    <location>
        <begin position="11"/>
        <end position="106"/>
    </location>
</feature>
<dbReference type="FunFam" id="1.10.3730.10:FF:000001">
    <property type="entry name" value="Pyrroline-5-carboxylate reductase"/>
    <property type="match status" value="1"/>
</dbReference>
<dbReference type="PROSITE" id="PS00521">
    <property type="entry name" value="P5CR"/>
    <property type="match status" value="1"/>
</dbReference>
<dbReference type="HAMAP" id="MF_01925">
    <property type="entry name" value="P5C_reductase"/>
    <property type="match status" value="1"/>
</dbReference>
<keyword evidence="4" id="KW-0963">Cytoplasm</keyword>
<dbReference type="KEGG" id="lip:LI1120"/>
<dbReference type="EC" id="1.5.1.2" evidence="4 5"/>
<dbReference type="GO" id="GO:0004735">
    <property type="term" value="F:pyrroline-5-carboxylate reductase activity"/>
    <property type="evidence" value="ECO:0007669"/>
    <property type="project" value="UniProtKB-UniRule"/>
</dbReference>
<dbReference type="Pfam" id="PF03807">
    <property type="entry name" value="F420_oxidored"/>
    <property type="match status" value="1"/>
</dbReference>
<comment type="pathway">
    <text evidence="4 7">Amino-acid biosynthesis; L-proline biosynthesis; L-proline from L-glutamate 5-semialdehyde: step 1/1.</text>
</comment>
<dbReference type="EMBL" id="AM180252">
    <property type="protein sequence ID" value="CAJ55174.1"/>
    <property type="molecule type" value="Genomic_DNA"/>
</dbReference>
<gene>
    <name evidence="4 10" type="primary">proC</name>
    <name evidence="10" type="ordered locus">LI1120</name>
</gene>
<keyword evidence="2 4" id="KW-0521">NADP</keyword>
<dbReference type="GO" id="GO:0055129">
    <property type="term" value="P:L-proline biosynthetic process"/>
    <property type="evidence" value="ECO:0007669"/>
    <property type="project" value="UniProtKB-UniRule"/>
</dbReference>
<dbReference type="AlphaFoldDB" id="Q1MPA3"/>
<dbReference type="Pfam" id="PF14748">
    <property type="entry name" value="P5CR_dimer"/>
    <property type="match status" value="1"/>
</dbReference>
<dbReference type="OrthoDB" id="9805754at2"/>
<keyword evidence="4 7" id="KW-0641">Proline biosynthesis</keyword>
<evidence type="ECO:0000256" key="4">
    <source>
        <dbReference type="HAMAP-Rule" id="MF_01925"/>
    </source>
</evidence>
<evidence type="ECO:0000256" key="3">
    <source>
        <dbReference type="ARBA" id="ARBA00023002"/>
    </source>
</evidence>
<keyword evidence="4 7" id="KW-0028">Amino-acid biosynthesis</keyword>
<feature type="domain" description="Pyrroline-5-carboxylate reductase dimerisation" evidence="9">
    <location>
        <begin position="170"/>
        <end position="274"/>
    </location>
</feature>
<evidence type="ECO:0000313" key="10">
    <source>
        <dbReference type="EMBL" id="CAJ55174.1"/>
    </source>
</evidence>
<dbReference type="Proteomes" id="UP000002430">
    <property type="component" value="Chromosome"/>
</dbReference>
<evidence type="ECO:0000256" key="5">
    <source>
        <dbReference type="NCBIfam" id="TIGR00112"/>
    </source>
</evidence>
<evidence type="ECO:0000256" key="7">
    <source>
        <dbReference type="RuleBase" id="RU003903"/>
    </source>
</evidence>
<evidence type="ECO:0000259" key="8">
    <source>
        <dbReference type="Pfam" id="PF03807"/>
    </source>
</evidence>
<evidence type="ECO:0000259" key="9">
    <source>
        <dbReference type="Pfam" id="PF14748"/>
    </source>
</evidence>